<proteinExistence type="predicted"/>
<dbReference type="GO" id="GO:0008658">
    <property type="term" value="F:penicillin binding"/>
    <property type="evidence" value="ECO:0007669"/>
    <property type="project" value="InterPro"/>
</dbReference>
<organism evidence="4 5">
    <name type="scientific">Corynebacterium uropygiale</name>
    <dbReference type="NCBI Taxonomy" id="1775911"/>
    <lineage>
        <taxon>Bacteria</taxon>
        <taxon>Bacillati</taxon>
        <taxon>Actinomycetota</taxon>
        <taxon>Actinomycetes</taxon>
        <taxon>Mycobacteriales</taxon>
        <taxon>Corynebacteriaceae</taxon>
        <taxon>Corynebacterium</taxon>
    </lineage>
</organism>
<dbReference type="InterPro" id="IPR001460">
    <property type="entry name" value="PCN-bd_Tpept"/>
</dbReference>
<dbReference type="GO" id="GO:0071555">
    <property type="term" value="P:cell wall organization"/>
    <property type="evidence" value="ECO:0007669"/>
    <property type="project" value="TreeGrafter"/>
</dbReference>
<evidence type="ECO:0000256" key="1">
    <source>
        <dbReference type="SAM" id="SignalP"/>
    </source>
</evidence>
<keyword evidence="1" id="KW-0732">Signal</keyword>
<dbReference type="Pfam" id="PF00905">
    <property type="entry name" value="Transpeptidase"/>
    <property type="match status" value="1"/>
</dbReference>
<evidence type="ECO:0000259" key="3">
    <source>
        <dbReference type="Pfam" id="PF05223"/>
    </source>
</evidence>
<dbReference type="Proteomes" id="UP001139336">
    <property type="component" value="Unassembled WGS sequence"/>
</dbReference>
<dbReference type="GO" id="GO:0071972">
    <property type="term" value="F:peptidoglycan L,D-transpeptidase activity"/>
    <property type="evidence" value="ECO:0007669"/>
    <property type="project" value="TreeGrafter"/>
</dbReference>
<gene>
    <name evidence="4" type="ORF">L1O03_04280</name>
</gene>
<dbReference type="SUPFAM" id="SSF56601">
    <property type="entry name" value="beta-lactamase/transpeptidase-like"/>
    <property type="match status" value="1"/>
</dbReference>
<dbReference type="InterPro" id="IPR007887">
    <property type="entry name" value="MecA_N"/>
</dbReference>
<dbReference type="RefSeq" id="WP_236118204.1">
    <property type="nucleotide sequence ID" value="NZ_JAKGSI010000002.1"/>
</dbReference>
<dbReference type="AlphaFoldDB" id="A0A9X1QN85"/>
<name>A0A9X1QN85_9CORY</name>
<dbReference type="PANTHER" id="PTHR30627">
    <property type="entry name" value="PEPTIDOGLYCAN D,D-TRANSPEPTIDASE"/>
    <property type="match status" value="1"/>
</dbReference>
<dbReference type="InterPro" id="IPR050515">
    <property type="entry name" value="Beta-lactam/transpept"/>
</dbReference>
<dbReference type="PROSITE" id="PS51257">
    <property type="entry name" value="PROKAR_LIPOPROTEIN"/>
    <property type="match status" value="1"/>
</dbReference>
<sequence>MKRLASIVLSAALGATSLVACTPRPNDPEPVATAVLEALAADKPEDAGQYIDQSEAAEDIIRRSFDGLQAEGLETNLTDIDVRENVATAHYHLRWILPRERELSYDTEMLLTLSDGEWTVRWRPSMIHPQLAAHQHLELRSVAAEPASVITSDGASVLVPGRQHRVVVDTDQLATDEQRRSVAYTISRTLDAIHREDAHQPTVSAEELKGELAKHTGSYSVALVADRFGAQLRTAVSAQPAVRINEEAAMINKDPEFAPDIMARVNRIVADDVQGNNGWKVSTVSAEGAAYTDVDYHAPQPAPAIRVSLDHKVQNAAQAAVNTRSSMEAMMVVIRPSTGEILAVAQTPEADKHGDLALMGQYPPGSVFKIITASAGIEHQGLGPGASVPCPSTMDIGTRVVTNYAGFGLGTVPLQTAFARSCNTTFADISSRLAPSELQEEGRKFGIGVDYEIPGLDTLTGSIPKGEDELARTDAGYGQGDDLVSPFGVALVAATAAAGHTPTPVLIQGHQTEVKNGADAPSQHVIDGLRPLMRAVVTHGTATGMKAGGEIYAKTGEAEFDGGSHAWFAGYRDDLAFATLVVRGGGSESSVAVTDEFFRLLDAPAE</sequence>
<dbReference type="GO" id="GO:0046677">
    <property type="term" value="P:response to antibiotic"/>
    <property type="evidence" value="ECO:0007669"/>
    <property type="project" value="InterPro"/>
</dbReference>
<dbReference type="Pfam" id="PF05223">
    <property type="entry name" value="MecA_N"/>
    <property type="match status" value="1"/>
</dbReference>
<protein>
    <submittedName>
        <fullName evidence="4">Penicillin-binding transpeptidase domain-containing protein</fullName>
    </submittedName>
</protein>
<dbReference type="GO" id="GO:0005886">
    <property type="term" value="C:plasma membrane"/>
    <property type="evidence" value="ECO:0007669"/>
    <property type="project" value="TreeGrafter"/>
</dbReference>
<dbReference type="InterPro" id="IPR012338">
    <property type="entry name" value="Beta-lactam/transpept-like"/>
</dbReference>
<evidence type="ECO:0000259" key="2">
    <source>
        <dbReference type="Pfam" id="PF00905"/>
    </source>
</evidence>
<evidence type="ECO:0000313" key="4">
    <source>
        <dbReference type="EMBL" id="MCF4006399.1"/>
    </source>
</evidence>
<dbReference type="EMBL" id="JAKGSI010000002">
    <property type="protein sequence ID" value="MCF4006399.1"/>
    <property type="molecule type" value="Genomic_DNA"/>
</dbReference>
<dbReference type="Gene3D" id="3.40.710.10">
    <property type="entry name" value="DD-peptidase/beta-lactamase superfamily"/>
    <property type="match status" value="1"/>
</dbReference>
<reference evidence="4" key="1">
    <citation type="submission" date="2022-01" db="EMBL/GenBank/DDBJ databases">
        <title>Corynebacterium sp. nov isolated from isolated from the feces of the greater white-fronted geese (Anser albifrons) at Poyang Lake, PR China.</title>
        <authorList>
            <person name="Liu Q."/>
        </authorList>
    </citation>
    <scope>NUCLEOTIDE SEQUENCE</scope>
    <source>
        <strain evidence="4">JCM 32435</strain>
    </source>
</reference>
<keyword evidence="5" id="KW-1185">Reference proteome</keyword>
<feature type="chain" id="PRO_5040846024" evidence="1">
    <location>
        <begin position="21"/>
        <end position="606"/>
    </location>
</feature>
<feature type="domain" description="NTF2-like N-terminal transpeptidase" evidence="3">
    <location>
        <begin position="28"/>
        <end position="135"/>
    </location>
</feature>
<feature type="domain" description="Penicillin-binding protein transpeptidase" evidence="2">
    <location>
        <begin position="330"/>
        <end position="593"/>
    </location>
</feature>
<evidence type="ECO:0000313" key="5">
    <source>
        <dbReference type="Proteomes" id="UP001139336"/>
    </source>
</evidence>
<dbReference type="PANTHER" id="PTHR30627:SF24">
    <property type="entry name" value="PENICILLIN-BINDING PROTEIN 4B"/>
    <property type="match status" value="1"/>
</dbReference>
<comment type="caution">
    <text evidence="4">The sequence shown here is derived from an EMBL/GenBank/DDBJ whole genome shotgun (WGS) entry which is preliminary data.</text>
</comment>
<feature type="signal peptide" evidence="1">
    <location>
        <begin position="1"/>
        <end position="20"/>
    </location>
</feature>
<accession>A0A9X1QN85</accession>